<dbReference type="Pfam" id="PF25973">
    <property type="entry name" value="BSH_CzcB"/>
    <property type="match status" value="1"/>
</dbReference>
<dbReference type="EMBL" id="JAXCLA010000006">
    <property type="protein sequence ID" value="MDY0746530.1"/>
    <property type="molecule type" value="Genomic_DNA"/>
</dbReference>
<evidence type="ECO:0000259" key="4">
    <source>
        <dbReference type="Pfam" id="PF25973"/>
    </source>
</evidence>
<keyword evidence="6" id="KW-1185">Reference proteome</keyword>
<comment type="subcellular location">
    <subcellularLocation>
        <location evidence="1">Cell envelope</location>
    </subcellularLocation>
</comment>
<protein>
    <submittedName>
        <fullName evidence="5">HlyD family efflux transporter periplasmic adaptor subunit</fullName>
    </submittedName>
</protein>
<comment type="caution">
    <text evidence="5">The sequence shown here is derived from an EMBL/GenBank/DDBJ whole genome shotgun (WGS) entry which is preliminary data.</text>
</comment>
<reference evidence="5 6" key="1">
    <citation type="submission" date="2023-11" db="EMBL/GenBank/DDBJ databases">
        <title>Paucibacter sp. nov., isolated from fresh soil in Korea.</title>
        <authorList>
            <person name="Le N.T.T."/>
        </authorList>
    </citation>
    <scope>NUCLEOTIDE SEQUENCE [LARGE SCALE GENOMIC DNA]</scope>
    <source>
        <strain evidence="5 6">R3-3</strain>
    </source>
</reference>
<dbReference type="Gene3D" id="3.30.450.40">
    <property type="match status" value="1"/>
</dbReference>
<dbReference type="PANTHER" id="PTHR32347:SF23">
    <property type="entry name" value="BLL5650 PROTEIN"/>
    <property type="match status" value="1"/>
</dbReference>
<dbReference type="Gene3D" id="2.40.50.100">
    <property type="match status" value="1"/>
</dbReference>
<keyword evidence="2 3" id="KW-0175">Coiled coil</keyword>
<dbReference type="InterPro" id="IPR058647">
    <property type="entry name" value="BSH_CzcB-like"/>
</dbReference>
<name>A0ABU5DJP1_9BURK</name>
<accession>A0ABU5DJP1</accession>
<evidence type="ECO:0000313" key="5">
    <source>
        <dbReference type="EMBL" id="MDY0746530.1"/>
    </source>
</evidence>
<dbReference type="RefSeq" id="WP_320424467.1">
    <property type="nucleotide sequence ID" value="NZ_JAXCLA010000006.1"/>
</dbReference>
<proteinExistence type="predicted"/>
<feature type="domain" description="CzcB-like barrel-sandwich hybrid" evidence="4">
    <location>
        <begin position="389"/>
        <end position="508"/>
    </location>
</feature>
<dbReference type="PANTHER" id="PTHR32347">
    <property type="entry name" value="EFFLUX SYSTEM COMPONENT YKNX-RELATED"/>
    <property type="match status" value="1"/>
</dbReference>
<dbReference type="InterPro" id="IPR029016">
    <property type="entry name" value="GAF-like_dom_sf"/>
</dbReference>
<gene>
    <name evidence="5" type="ORF">SNE35_18600</name>
</gene>
<sequence length="618" mass="66292">MNARHDIPSSSSPAAGALGADAAWAALAGAESAEALCRAWLAVLCSLVPGVQVGLLLLQDAEGSYVPAAAWPEGTELQRLADVARECLTTRQGVRRQHADHPTQLAYPLSAGATLHGAVVIELLDPSPEAARLSARLTHWGAGWMADLFDQRELAGARKRLDESAFLFEVSLAALAEPDFRQAGLTLVNKLAARFGCHQVQLALVNGPQLETSAVSHSAWFDERANLTALARGAMSEAFDQRRPVIWPEPEDSAEGQVLRMTHARYAADSGSAALASIPLAIGAAPPFAVLLFERGTPFVPAELKGMELLAGVLAPVLEHKHARDEGLLAHLRRSARHAAARLTDASHPGLKLGAGVLALALLIAALVPVEDRVSAPAVIEGAVQRAAVAPFDGFLRDAPARAGDTVKAGQVLARMEDRELQLEKVRWETELEMAQRKEREAMAQADRVNQRLSAAQANQARANLDLVLSKLARVELTAPFDAVVVKGDLSQQLGAPLEIGKTLFELAPLASWRVMLKVDERDIARVQAGQAGELVLTGAPGQRWKFTLKSVTPVSVVEEGRNYFRAEAELADPGSGAALKPNMEGVAKVVAGERSLLWVWTHRFTDWVSLALWQWTP</sequence>
<evidence type="ECO:0000256" key="2">
    <source>
        <dbReference type="ARBA" id="ARBA00023054"/>
    </source>
</evidence>
<evidence type="ECO:0000256" key="1">
    <source>
        <dbReference type="ARBA" id="ARBA00004196"/>
    </source>
</evidence>
<dbReference type="InterPro" id="IPR050465">
    <property type="entry name" value="UPF0194_transport"/>
</dbReference>
<dbReference type="SUPFAM" id="SSF55781">
    <property type="entry name" value="GAF domain-like"/>
    <property type="match status" value="1"/>
</dbReference>
<evidence type="ECO:0000256" key="3">
    <source>
        <dbReference type="SAM" id="Coils"/>
    </source>
</evidence>
<dbReference type="SUPFAM" id="SSF111369">
    <property type="entry name" value="HlyD-like secretion proteins"/>
    <property type="match status" value="1"/>
</dbReference>
<feature type="coiled-coil region" evidence="3">
    <location>
        <begin position="418"/>
        <end position="459"/>
    </location>
</feature>
<dbReference type="Gene3D" id="2.40.30.170">
    <property type="match status" value="1"/>
</dbReference>
<organism evidence="5 6">
    <name type="scientific">Roseateles agri</name>
    <dbReference type="NCBI Taxonomy" id="3098619"/>
    <lineage>
        <taxon>Bacteria</taxon>
        <taxon>Pseudomonadati</taxon>
        <taxon>Pseudomonadota</taxon>
        <taxon>Betaproteobacteria</taxon>
        <taxon>Burkholderiales</taxon>
        <taxon>Sphaerotilaceae</taxon>
        <taxon>Roseateles</taxon>
    </lineage>
</organism>
<evidence type="ECO:0000313" key="6">
    <source>
        <dbReference type="Proteomes" id="UP001285263"/>
    </source>
</evidence>
<dbReference type="Proteomes" id="UP001285263">
    <property type="component" value="Unassembled WGS sequence"/>
</dbReference>